<gene>
    <name evidence="3" type="ORF">M5K25_007736</name>
</gene>
<reference evidence="3 4" key="1">
    <citation type="journal article" date="2024" name="Plant Biotechnol. J.">
        <title>Dendrobium thyrsiflorum genome and its molecular insights into genes involved in important horticultural traits.</title>
        <authorList>
            <person name="Chen B."/>
            <person name="Wang J.Y."/>
            <person name="Zheng P.J."/>
            <person name="Li K.L."/>
            <person name="Liang Y.M."/>
            <person name="Chen X.F."/>
            <person name="Zhang C."/>
            <person name="Zhao X."/>
            <person name="He X."/>
            <person name="Zhang G.Q."/>
            <person name="Liu Z.J."/>
            <person name="Xu Q."/>
        </authorList>
    </citation>
    <scope>NUCLEOTIDE SEQUENCE [LARGE SCALE GENOMIC DNA]</scope>
    <source>
        <strain evidence="3">GZMU011</strain>
    </source>
</reference>
<comment type="caution">
    <text evidence="3">The sequence shown here is derived from an EMBL/GenBank/DDBJ whole genome shotgun (WGS) entry which is preliminary data.</text>
</comment>
<feature type="compositionally biased region" description="Basic and acidic residues" evidence="1">
    <location>
        <begin position="206"/>
        <end position="219"/>
    </location>
</feature>
<sequence length="259" mass="28523">MIISSAAAIATAAPPPSHPPSCVISLNPCRSAPQPAALRFLNRRELKRIGNQGGRRGKNLCRAELVHDAPFAAAIGSCVLTSLVSPIHSTDSEDEDEGGAIDSTDARFAVMGIIGFIPYFNWLSWVFAWLDTSRPRYLVYSIVYLAPYLRTNLSLSLDESWLPITSILVCIIHIQLETSIRNGDLEGFAFFNKASKLVSPFIEKDDSVNSHDKSSEGRSKKNGGLPPSAEEPRNRFTIEQIDGLHQKEGIEETREKKSE</sequence>
<evidence type="ECO:0000256" key="2">
    <source>
        <dbReference type="SAM" id="Phobius"/>
    </source>
</evidence>
<feature type="compositionally biased region" description="Basic and acidic residues" evidence="1">
    <location>
        <begin position="230"/>
        <end position="259"/>
    </location>
</feature>
<keyword evidence="2" id="KW-0812">Transmembrane</keyword>
<dbReference type="EMBL" id="JANQDX010000006">
    <property type="protein sequence ID" value="KAL0923670.1"/>
    <property type="molecule type" value="Genomic_DNA"/>
</dbReference>
<dbReference type="PANTHER" id="PTHR36804:SF1">
    <property type="entry name" value="OS04G0585600 PROTEIN"/>
    <property type="match status" value="1"/>
</dbReference>
<evidence type="ECO:0000256" key="1">
    <source>
        <dbReference type="SAM" id="MobiDB-lite"/>
    </source>
</evidence>
<name>A0ABD0VF25_DENTH</name>
<protein>
    <submittedName>
        <fullName evidence="3">Uncharacterized protein</fullName>
    </submittedName>
</protein>
<keyword evidence="4" id="KW-1185">Reference proteome</keyword>
<evidence type="ECO:0000313" key="4">
    <source>
        <dbReference type="Proteomes" id="UP001552299"/>
    </source>
</evidence>
<dbReference type="AlphaFoldDB" id="A0ABD0VF25"/>
<keyword evidence="2" id="KW-0472">Membrane</keyword>
<feature type="region of interest" description="Disordered" evidence="1">
    <location>
        <begin position="206"/>
        <end position="259"/>
    </location>
</feature>
<evidence type="ECO:0000313" key="3">
    <source>
        <dbReference type="EMBL" id="KAL0923670.1"/>
    </source>
</evidence>
<dbReference type="Proteomes" id="UP001552299">
    <property type="component" value="Unassembled WGS sequence"/>
</dbReference>
<keyword evidence="2" id="KW-1133">Transmembrane helix</keyword>
<feature type="transmembrane region" description="Helical" evidence="2">
    <location>
        <begin position="108"/>
        <end position="130"/>
    </location>
</feature>
<organism evidence="3 4">
    <name type="scientific">Dendrobium thyrsiflorum</name>
    <name type="common">Pinecone-like raceme dendrobium</name>
    <name type="synonym">Orchid</name>
    <dbReference type="NCBI Taxonomy" id="117978"/>
    <lineage>
        <taxon>Eukaryota</taxon>
        <taxon>Viridiplantae</taxon>
        <taxon>Streptophyta</taxon>
        <taxon>Embryophyta</taxon>
        <taxon>Tracheophyta</taxon>
        <taxon>Spermatophyta</taxon>
        <taxon>Magnoliopsida</taxon>
        <taxon>Liliopsida</taxon>
        <taxon>Asparagales</taxon>
        <taxon>Orchidaceae</taxon>
        <taxon>Epidendroideae</taxon>
        <taxon>Malaxideae</taxon>
        <taxon>Dendrobiinae</taxon>
        <taxon>Dendrobium</taxon>
    </lineage>
</organism>
<accession>A0ABD0VF25</accession>
<dbReference type="PANTHER" id="PTHR36804">
    <property type="entry name" value="OSJNBA0013K16.11 PROTEIN"/>
    <property type="match status" value="1"/>
</dbReference>
<proteinExistence type="predicted"/>